<feature type="compositionally biased region" description="Basic and acidic residues" evidence="6">
    <location>
        <begin position="197"/>
        <end position="206"/>
    </location>
</feature>
<keyword evidence="5" id="KW-0067">ATP-binding</keyword>
<dbReference type="InterPro" id="IPR027417">
    <property type="entry name" value="P-loop_NTPase"/>
</dbReference>
<feature type="compositionally biased region" description="Low complexity" evidence="6">
    <location>
        <begin position="1969"/>
        <end position="1979"/>
    </location>
</feature>
<dbReference type="Pfam" id="PF13087">
    <property type="entry name" value="AAA_12"/>
    <property type="match status" value="1"/>
</dbReference>
<dbReference type="PANTHER" id="PTHR43788:SF8">
    <property type="entry name" value="DNA-BINDING PROTEIN SMUBP-2"/>
    <property type="match status" value="1"/>
</dbReference>
<dbReference type="GO" id="GO:0016787">
    <property type="term" value="F:hydrolase activity"/>
    <property type="evidence" value="ECO:0007669"/>
    <property type="project" value="UniProtKB-KW"/>
</dbReference>
<dbReference type="Gene3D" id="3.40.50.300">
    <property type="entry name" value="P-loop containing nucleotide triphosphate hydrolases"/>
    <property type="match status" value="3"/>
</dbReference>
<dbReference type="PANTHER" id="PTHR43788">
    <property type="entry name" value="DNA2/NAM7 HELICASE FAMILY MEMBER"/>
    <property type="match status" value="1"/>
</dbReference>
<keyword evidence="2" id="KW-0547">Nucleotide-binding</keyword>
<evidence type="ECO:0000256" key="6">
    <source>
        <dbReference type="SAM" id="MobiDB-lite"/>
    </source>
</evidence>
<feature type="domain" description="Restriction endonuclease type II-like" evidence="11">
    <location>
        <begin position="1841"/>
        <end position="1938"/>
    </location>
</feature>
<dbReference type="EMBL" id="QWEC01000071">
    <property type="protein sequence ID" value="RII97579.1"/>
    <property type="molecule type" value="Genomic_DNA"/>
</dbReference>
<protein>
    <submittedName>
        <fullName evidence="12">DUF3320 domain-containing protein</fullName>
    </submittedName>
</protein>
<dbReference type="InterPro" id="IPR041677">
    <property type="entry name" value="DNA2/NAM7_AAA_11"/>
</dbReference>
<dbReference type="InterPro" id="IPR047187">
    <property type="entry name" value="SF1_C_Upf1"/>
</dbReference>
<feature type="domain" description="DNA2/NAM7 helicase-like C-terminal" evidence="9">
    <location>
        <begin position="1590"/>
        <end position="1793"/>
    </location>
</feature>
<dbReference type="InterPro" id="IPR049468">
    <property type="entry name" value="Restrct_endonuc-II-like_dom"/>
</dbReference>
<evidence type="ECO:0000256" key="2">
    <source>
        <dbReference type="ARBA" id="ARBA00022741"/>
    </source>
</evidence>
<dbReference type="InterPro" id="IPR041650">
    <property type="entry name" value="HEPN_Swt1"/>
</dbReference>
<reference evidence="12 13" key="1">
    <citation type="submission" date="2018-08" db="EMBL/GenBank/DDBJ databases">
        <title>Genome Sequence of Clavibacter michiganensis Subspecies type strains, and the Atypical Peach-Colored Strains Isolated from Tomato.</title>
        <authorList>
            <person name="Osdaghi E."/>
            <person name="Portier P."/>
            <person name="Briand M."/>
            <person name="Jacques M.-A."/>
        </authorList>
    </citation>
    <scope>NUCLEOTIDE SEQUENCE [LARGE SCALE GENOMIC DNA]</scope>
    <source>
        <strain evidence="12 13">CFBP 7493</strain>
    </source>
</reference>
<keyword evidence="4" id="KW-0347">Helicase</keyword>
<dbReference type="Proteomes" id="UP000266298">
    <property type="component" value="Unassembled WGS sequence"/>
</dbReference>
<dbReference type="GO" id="GO:0005524">
    <property type="term" value="F:ATP binding"/>
    <property type="evidence" value="ECO:0007669"/>
    <property type="project" value="UniProtKB-KW"/>
</dbReference>
<feature type="compositionally biased region" description="Low complexity" evidence="6">
    <location>
        <begin position="170"/>
        <end position="196"/>
    </location>
</feature>
<evidence type="ECO:0000313" key="13">
    <source>
        <dbReference type="Proteomes" id="UP000266298"/>
    </source>
</evidence>
<dbReference type="InterPro" id="IPR050534">
    <property type="entry name" value="Coronavir_polyprotein_1ab"/>
</dbReference>
<comment type="similarity">
    <text evidence="1">Belongs to the DNA2/NAM7 helicase family.</text>
</comment>
<evidence type="ECO:0000256" key="4">
    <source>
        <dbReference type="ARBA" id="ARBA00022806"/>
    </source>
</evidence>
<dbReference type="Pfam" id="PF13195">
    <property type="entry name" value="DUF4011"/>
    <property type="match status" value="1"/>
</dbReference>
<dbReference type="InterPro" id="IPR021754">
    <property type="entry name" value="DUF3320"/>
</dbReference>
<feature type="region of interest" description="Disordered" evidence="6">
    <location>
        <begin position="1004"/>
        <end position="1032"/>
    </location>
</feature>
<evidence type="ECO:0000259" key="7">
    <source>
        <dbReference type="Pfam" id="PF11784"/>
    </source>
</evidence>
<sequence>MSTTGHEYVGRALALLSQALPPIVEQTLRPHLLPRMSWADLLAARDEASGRSGGVYREDDVQVLLRLMTESLGTLHRPFDTLLGRTGTRLAGELREIRNTWAHSTNADHDDAYRAVDSTQRLLALVGADDAAEAARDLRREVQLRLVAESAPATVGSSSGDRVPPPQVPPRRGTQPPGGVQEDSTTAGASSRGGPRAADRRLDVPRSDGPVPVPPPPADVHVEIDCGPVISYAMAHNRLNVISEIRLTSRSMSLRGARLTVGITSADGPVGEPREYYVDLAAGAETVVPRLDISADPAAMLRIEEARPAEIVVTVHHSGRDVGRGSTQVLLLAAHQWLAVPTQMSLEMIAAHVQPNHPAITALAQEAAELLVAETGSGSFVGYEYGPDRVDSTVDALAQAMRNRRIRYSLPPASWSDEGQTVRTPGEVLEGRLGTCLDTAVTLAAAMESVGIRPLLVIVTGHAFVGYWREESGLASPATTSGSALPDLVRTDYVAVLETTMLTEDHLDETLRRIRMHPVEEHLTGELHGLVGVTDVHQARRSRILPLPARSQGEDGTIVVTEYQAAHSRPADYVPSRRDEAAGGVRAEVVPPRVQRWKNALLDLSLRNRLINFSDRARFPLHVAEEGLAEFEDVLNSGKPIDLLAADALPEVLKQRGMQRGRDIPADDRIALFRNRRQLYTDATEDASPRVLRSLAHKAKTVIDETGANNLYVAIGSLVWRIKDRTVRSPLILVPVTLKPKGRTGGYQIVLDDAGASTPNYCLLEKLKAEHGLRIPALADPVFDGSGIDVDAVLRETRLSVLASGLDAHVDTSVDLALLQFAKFRLWKDLDENWEALASNELVRHLIETPTEPFRDPAMHAADAVAGVDPDLDGLLTELPVSADASQAAAVAAAAAGRTFVLEGPPGTGKSQTITNLVAKSVRDGKRVLFVAEKRAALDVVHRRLTSAGLGPFTLDLHDKGSKPAALREHLRTSLAQRGRSDRQGLLTSVERMDASRRRLSRYADQLHEPNPSGRSFYASHEAELSQEPGPHLPVSERVAGSLTAEELEGIRRVLRELPDHARRARPQADHPWSFIDPAPGLEVDPERVESAMATLRACLDDAWTHHELSPVVGVARDAGDLTALAAVLRSDPLHPRVLAEIRGGDWAPAAARLRADIQALPARFPDVLSELASDVLGLDLERLRHDAQAAQESGFFGRRKRVEVVAARLAPFLLPGADLDPDSLVQRAERAIELRHAVLSIQSSVRDLSGLGIAGEWDLFHEPNRDYVEQRIAWLTWLASVTDPARALPGAASFRLALEQVAVEDRPARPDLADKVESIIAALEPVVALPGTDRASWDTWAGGRPVLAHLHATGTRRDPESVGGVSARAWSEWCAALAPLRAAGLDAAHELLRTGAVDADAASEAFERGIAEAGLRERARATGLDAFDPVAHGREIERYTSSARAVRGHLPRSIPAELIAARGFDRQTAAGRTGRFLSEIEKQRGRMSVREIMTQYGDLVTALTPCVLVSPDSVARFFPARADQFDIVVFDEASQVRVADAVGAMGRGTSVVVVGDSRQMPPTSFAEATIDDDDEDSRLEDVITRDEESILAECAQARVESRWLSWHYRSQDESLIAFSNRHYYDDQLTSFPAPAHGSVDGGIDGHGISFRRLDGQFLRSGPARTLRTNRVEAEAIVEEIRLRFDASPDETPSVGIVTFNAQQRTLIESLLRDSGDDRIVEALDSSGDGLFVKNLENVQGDERDSILFSIAFSKNDKGILPLNFGPLTNFGGERRLNVAVTRARRQVILFCSFDPSDLRAEETTSRGIRDLRAYLEVAARGAAAVYGSAKDMTTTDRHREEVAEALRHRGAEVGTDVGLSDFKVDLTVASATRPGEPVLAVLLDGPGWAGRGTVADRDALPLEVLAALMKWPAVQRVWLPEWLSDREGVLDRLVASLEAPAATDVEDAPAPGLAAIAPSHDPRDPDALARAGSSSGAADDLHGDTGRGLLSGVPDGAADQDECLPSQAAPVLLGTVARPAPVAAASASRPDRSVLEDAALVIEAAAEVDVVVAETPDDGGPVLPFRSWTPRIAGTVMTLDTLHETSSRDAVVAVIDEVMSAEGPVVEERLAKAVASAFGLGKVHASRQRAILDLVPTRYRHAGGRGVLWPVGVDPLSWRAFRRPDGDAPRPLELVPTAEISNAMSFVATGEWVELESIMRRTIACFGGKRLTASIVDRLDQSLEACVRDGRLEVDASRRVRSRR</sequence>
<dbReference type="Pfam" id="PF13086">
    <property type="entry name" value="AAA_11"/>
    <property type="match status" value="1"/>
</dbReference>
<dbReference type="GO" id="GO:0043139">
    <property type="term" value="F:5'-3' DNA helicase activity"/>
    <property type="evidence" value="ECO:0007669"/>
    <property type="project" value="TreeGrafter"/>
</dbReference>
<keyword evidence="3" id="KW-0378">Hydrolase</keyword>
<dbReference type="SUPFAM" id="SSF52540">
    <property type="entry name" value="P-loop containing nucleoside triphosphate hydrolases"/>
    <property type="match status" value="1"/>
</dbReference>
<feature type="domain" description="DUF3320" evidence="7">
    <location>
        <begin position="2081"/>
        <end position="2124"/>
    </location>
</feature>
<evidence type="ECO:0000259" key="8">
    <source>
        <dbReference type="Pfam" id="PF13086"/>
    </source>
</evidence>
<evidence type="ECO:0000256" key="1">
    <source>
        <dbReference type="ARBA" id="ARBA00007913"/>
    </source>
</evidence>
<feature type="region of interest" description="Disordered" evidence="6">
    <location>
        <begin position="150"/>
        <end position="219"/>
    </location>
</feature>
<dbReference type="Pfam" id="PF18741">
    <property type="entry name" value="MTES_1575"/>
    <property type="match status" value="1"/>
</dbReference>
<proteinExistence type="inferred from homology"/>
<gene>
    <name evidence="12" type="ORF">DZF96_06715</name>
</gene>
<feature type="region of interest" description="Disordered" evidence="6">
    <location>
        <begin position="1946"/>
        <end position="2003"/>
    </location>
</feature>
<dbReference type="InterPro" id="IPR025103">
    <property type="entry name" value="DUF4011"/>
</dbReference>
<dbReference type="CDD" id="cd18808">
    <property type="entry name" value="SF1_C_Upf1"/>
    <property type="match status" value="1"/>
</dbReference>
<dbReference type="Pfam" id="PF18731">
    <property type="entry name" value="HEPN_Swt1"/>
    <property type="match status" value="1"/>
</dbReference>
<feature type="domain" description="DNA2/NAM7 helicase helicase" evidence="8">
    <location>
        <begin position="884"/>
        <end position="957"/>
    </location>
</feature>
<evidence type="ECO:0000259" key="11">
    <source>
        <dbReference type="Pfam" id="PF18741"/>
    </source>
</evidence>
<feature type="domain" description="Swt1-like HEPN" evidence="10">
    <location>
        <begin position="11"/>
        <end position="127"/>
    </location>
</feature>
<evidence type="ECO:0000256" key="5">
    <source>
        <dbReference type="ARBA" id="ARBA00022840"/>
    </source>
</evidence>
<evidence type="ECO:0000259" key="9">
    <source>
        <dbReference type="Pfam" id="PF13087"/>
    </source>
</evidence>
<evidence type="ECO:0000256" key="3">
    <source>
        <dbReference type="ARBA" id="ARBA00022801"/>
    </source>
</evidence>
<name>A0A399NW96_9MICO</name>
<evidence type="ECO:0000259" key="10">
    <source>
        <dbReference type="Pfam" id="PF18731"/>
    </source>
</evidence>
<comment type="caution">
    <text evidence="12">The sequence shown here is derived from an EMBL/GenBank/DDBJ whole genome shotgun (WGS) entry which is preliminary data.</text>
</comment>
<dbReference type="RefSeq" id="WP_043583285.1">
    <property type="nucleotide sequence ID" value="NZ_QWEC01000071.1"/>
</dbReference>
<dbReference type="Pfam" id="PF11784">
    <property type="entry name" value="DUF3320"/>
    <property type="match status" value="1"/>
</dbReference>
<accession>A0A399NW96</accession>
<dbReference type="InterPro" id="IPR041679">
    <property type="entry name" value="DNA2/NAM7-like_C"/>
</dbReference>
<organism evidence="12 13">
    <name type="scientific">Clavibacter michiganensis</name>
    <dbReference type="NCBI Taxonomy" id="28447"/>
    <lineage>
        <taxon>Bacteria</taxon>
        <taxon>Bacillati</taxon>
        <taxon>Actinomycetota</taxon>
        <taxon>Actinomycetes</taxon>
        <taxon>Micrococcales</taxon>
        <taxon>Microbacteriaceae</taxon>
        <taxon>Clavibacter</taxon>
    </lineage>
</organism>
<evidence type="ECO:0000313" key="12">
    <source>
        <dbReference type="EMBL" id="RII97579.1"/>
    </source>
</evidence>